<dbReference type="Proteomes" id="UP000031278">
    <property type="component" value="Unassembled WGS sequence"/>
</dbReference>
<proteinExistence type="predicted"/>
<dbReference type="InterPro" id="IPR023614">
    <property type="entry name" value="Porin_dom_sf"/>
</dbReference>
<feature type="domain" description="Porin" evidence="2">
    <location>
        <begin position="11"/>
        <end position="305"/>
    </location>
</feature>
<dbReference type="InterPro" id="IPR033900">
    <property type="entry name" value="Gram_neg_porin_domain"/>
</dbReference>
<reference evidence="3 4" key="1">
    <citation type="submission" date="2014-12" db="EMBL/GenBank/DDBJ databases">
        <title>Genome sequencing of Photobacterium gaetbulicola AD005a.</title>
        <authorList>
            <person name="Adrian T.G.S."/>
            <person name="Chan K.G."/>
        </authorList>
    </citation>
    <scope>NUCLEOTIDE SEQUENCE [LARGE SCALE GENOMIC DNA]</scope>
    <source>
        <strain evidence="3 4">AD005a</strain>
    </source>
</reference>
<evidence type="ECO:0000259" key="2">
    <source>
        <dbReference type="Pfam" id="PF13609"/>
    </source>
</evidence>
<feature type="signal peptide" evidence="1">
    <location>
        <begin position="1"/>
        <end position="21"/>
    </location>
</feature>
<dbReference type="RefSeq" id="WP_039457072.1">
    <property type="nucleotide sequence ID" value="NZ_JWLZ01000014.1"/>
</dbReference>
<dbReference type="GO" id="GO:0016020">
    <property type="term" value="C:membrane"/>
    <property type="evidence" value="ECO:0007669"/>
    <property type="project" value="InterPro"/>
</dbReference>
<feature type="chain" id="PRO_5002146507" description="Porin domain-containing protein" evidence="1">
    <location>
        <begin position="22"/>
        <end position="320"/>
    </location>
</feature>
<dbReference type="EMBL" id="JWLZ01000014">
    <property type="protein sequence ID" value="KHT65325.1"/>
    <property type="molecule type" value="Genomic_DNA"/>
</dbReference>
<keyword evidence="1" id="KW-0732">Signal</keyword>
<organism evidence="3 4">
    <name type="scientific">Photobacterium gaetbulicola</name>
    <dbReference type="NCBI Taxonomy" id="1295392"/>
    <lineage>
        <taxon>Bacteria</taxon>
        <taxon>Pseudomonadati</taxon>
        <taxon>Pseudomonadota</taxon>
        <taxon>Gammaproteobacteria</taxon>
        <taxon>Vibrionales</taxon>
        <taxon>Vibrionaceae</taxon>
        <taxon>Photobacterium</taxon>
    </lineage>
</organism>
<dbReference type="GO" id="GO:0015288">
    <property type="term" value="F:porin activity"/>
    <property type="evidence" value="ECO:0007669"/>
    <property type="project" value="InterPro"/>
</dbReference>
<protein>
    <recommendedName>
        <fullName evidence="2">Porin domain-containing protein</fullName>
    </recommendedName>
</protein>
<dbReference type="SUPFAM" id="SSF56935">
    <property type="entry name" value="Porins"/>
    <property type="match status" value="1"/>
</dbReference>
<dbReference type="Gene3D" id="2.40.160.10">
    <property type="entry name" value="Porin"/>
    <property type="match status" value="1"/>
</dbReference>
<accession>A0A0B9GKG1</accession>
<comment type="caution">
    <text evidence="3">The sequence shown here is derived from an EMBL/GenBank/DDBJ whole genome shotgun (WGS) entry which is preliminary data.</text>
</comment>
<dbReference type="AlphaFoldDB" id="A0A0B9GKG1"/>
<gene>
    <name evidence="3" type="ORF">RJ45_01675</name>
</gene>
<evidence type="ECO:0000313" key="3">
    <source>
        <dbReference type="EMBL" id="KHT65325.1"/>
    </source>
</evidence>
<sequence length="320" mass="36141">MDVKTKVLYCAMAVLSTPALASEFVPPSVYGNVLGQIKWEDNKDYQSEIQSVQLGLLGHHRTDLVRVRYNIEAEYGRDLTAKTEQDRDFDIRLSEANLILLNHSLGSLYFGNGTVGTYKDLYSKVDIFDSNNMKRWSGSTLYRQGVYGTNQIAYGTPIWNGLQFKGAIISPNDSNGNNVDVYGLRLIYNKGNFNATLNRASTHHKQLPANATEDYVRYAFVSSYQLKDFYLAGLVELNQDDPAGDSNVYGLSTKYQLNNVTFKLGAQFKDYDDASQNNETLYLANASYAFDKHFTTFVELAEYAEDSKNDRINIGLNFHF</sequence>
<name>A0A0B9GKG1_9GAMM</name>
<evidence type="ECO:0000256" key="1">
    <source>
        <dbReference type="SAM" id="SignalP"/>
    </source>
</evidence>
<dbReference type="Pfam" id="PF13609">
    <property type="entry name" value="Porin_4"/>
    <property type="match status" value="1"/>
</dbReference>
<evidence type="ECO:0000313" key="4">
    <source>
        <dbReference type="Proteomes" id="UP000031278"/>
    </source>
</evidence>